<keyword evidence="1" id="KW-0378">Hydrolase</keyword>
<accession>A0ABN6M9W4</accession>
<feature type="domain" description="Isochorismatase-like" evidence="2">
    <location>
        <begin position="3"/>
        <end position="151"/>
    </location>
</feature>
<dbReference type="SUPFAM" id="SSF52499">
    <property type="entry name" value="Isochorismatase-like hydrolases"/>
    <property type="match status" value="1"/>
</dbReference>
<dbReference type="Pfam" id="PF00857">
    <property type="entry name" value="Isochorismatase"/>
    <property type="match status" value="1"/>
</dbReference>
<evidence type="ECO:0000313" key="3">
    <source>
        <dbReference type="EMBL" id="BDD88247.1"/>
    </source>
</evidence>
<dbReference type="Gene3D" id="3.40.50.850">
    <property type="entry name" value="Isochorismatase-like"/>
    <property type="match status" value="1"/>
</dbReference>
<reference evidence="3 4" key="1">
    <citation type="submission" date="2022-01" db="EMBL/GenBank/DDBJ databases">
        <title>Desulfofustis limnae sp. nov., a novel mesophilic sulfate-reducing bacterium isolated from marsh soil.</title>
        <authorList>
            <person name="Watanabe M."/>
            <person name="Takahashi A."/>
            <person name="Kojima H."/>
            <person name="Fukui M."/>
        </authorList>
    </citation>
    <scope>NUCLEOTIDE SEQUENCE [LARGE SCALE GENOMIC DNA]</scope>
    <source>
        <strain evidence="3 4">PPLL</strain>
    </source>
</reference>
<dbReference type="Proteomes" id="UP000830055">
    <property type="component" value="Chromosome"/>
</dbReference>
<dbReference type="CDD" id="cd01014">
    <property type="entry name" value="nicotinamidase_related"/>
    <property type="match status" value="1"/>
</dbReference>
<dbReference type="InterPro" id="IPR000868">
    <property type="entry name" value="Isochorismatase-like_dom"/>
</dbReference>
<gene>
    <name evidence="3" type="ORF">DPPLL_26120</name>
</gene>
<dbReference type="PANTHER" id="PTHR43540">
    <property type="entry name" value="PEROXYUREIDOACRYLATE/UREIDOACRYLATE AMIDOHYDROLASE-RELATED"/>
    <property type="match status" value="1"/>
</dbReference>
<evidence type="ECO:0000256" key="1">
    <source>
        <dbReference type="ARBA" id="ARBA00022801"/>
    </source>
</evidence>
<name>A0ABN6M9W4_9BACT</name>
<sequence length="183" mass="19614">MISALLLIDIQNDYFPGGAMELVGSTEAANEAAKVLAAFRRKGLPIIHVQHLSTRPGATFFLPGTAGSAIHQTVEPAAEETVIGKHFPNSFRDTTLLENLRSRQVQHLVIVGMMTHMCVDATVRAAFDLGFSCTLVHDACATRDLVFKQQTIPARQVHGAFLAALGAVYAQISSAGEFCAHVA</sequence>
<dbReference type="PANTHER" id="PTHR43540:SF1">
    <property type="entry name" value="ISOCHORISMATASE HYDROLASE"/>
    <property type="match status" value="1"/>
</dbReference>
<keyword evidence="4" id="KW-1185">Reference proteome</keyword>
<dbReference type="EMBL" id="AP025516">
    <property type="protein sequence ID" value="BDD88247.1"/>
    <property type="molecule type" value="Genomic_DNA"/>
</dbReference>
<proteinExistence type="predicted"/>
<organism evidence="3 4">
    <name type="scientific">Desulfofustis limnaeus</name>
    <dbReference type="NCBI Taxonomy" id="2740163"/>
    <lineage>
        <taxon>Bacteria</taxon>
        <taxon>Pseudomonadati</taxon>
        <taxon>Thermodesulfobacteriota</taxon>
        <taxon>Desulfobulbia</taxon>
        <taxon>Desulfobulbales</taxon>
        <taxon>Desulfocapsaceae</taxon>
        <taxon>Desulfofustis</taxon>
    </lineage>
</organism>
<dbReference type="RefSeq" id="WP_284151629.1">
    <property type="nucleotide sequence ID" value="NZ_AP025516.1"/>
</dbReference>
<dbReference type="InterPro" id="IPR036380">
    <property type="entry name" value="Isochorismatase-like_sf"/>
</dbReference>
<evidence type="ECO:0000259" key="2">
    <source>
        <dbReference type="Pfam" id="PF00857"/>
    </source>
</evidence>
<protein>
    <submittedName>
        <fullName evidence="3">Isochorismatase</fullName>
    </submittedName>
</protein>
<dbReference type="InterPro" id="IPR050272">
    <property type="entry name" value="Isochorismatase-like_hydrls"/>
</dbReference>
<evidence type="ECO:0000313" key="4">
    <source>
        <dbReference type="Proteomes" id="UP000830055"/>
    </source>
</evidence>